<evidence type="ECO:0000313" key="2">
    <source>
        <dbReference type="EMBL" id="ADI18522.1"/>
    </source>
</evidence>
<keyword evidence="2" id="KW-0645">Protease</keyword>
<keyword evidence="1" id="KW-0808">Transferase</keyword>
<dbReference type="InterPro" id="IPR043129">
    <property type="entry name" value="ATPase_NBD"/>
</dbReference>
<dbReference type="UniPathway" id="UPA00343"/>
<dbReference type="EMBL" id="GU474891">
    <property type="protein sequence ID" value="ADI18522.1"/>
    <property type="molecule type" value="Genomic_DNA"/>
</dbReference>
<sequence length="371" mass="40701">MEGLFIGLISGTSVDSIDSALVNIYEEGFELLESGTSPIKKDLKQRIFEAVNASKISNVAINDLDIELGKAFGVAALHLLEKASLDSADISAIGSHGQTIKHAPNEINPYSLQIGSPKEITRITNIRTVANFRKADILAGGQGAPLAPLFHKFIFQSNNLEKGVVINIGGISNITLIDNKRNEVFGYDCGPGNCLMDAWARCHGRGDYDKDGAWASSGKFNSGLLNLMIKDPFFSVTYPKSTGTDYFNLSWLNEKVGKLTFFPSAEDVQATLSELTAQIIYLELKRLKALKDQIYICGGGIHNNFLTEKIQLKIRSQTFTTTSLGLDPDYLEACCFAWLAQQRLNNVEFDLSKITGSKKPIYLGTIFDILI</sequence>
<dbReference type="GO" id="GO:0097175">
    <property type="term" value="P:1,6-anhydro-N-acetyl-beta-muramic acid catabolic process"/>
    <property type="evidence" value="ECO:0007669"/>
    <property type="project" value="UniProtKB-UniRule"/>
</dbReference>
<comment type="pathway">
    <text evidence="1">Cell wall biogenesis; peptidoglycan recycling.</text>
</comment>
<dbReference type="PANTHER" id="PTHR30605">
    <property type="entry name" value="ANHYDRO-N-ACETYLMURAMIC ACID KINASE"/>
    <property type="match status" value="1"/>
</dbReference>
<dbReference type="HAMAP" id="MF_01270">
    <property type="entry name" value="AnhMurNAc_kinase"/>
    <property type="match status" value="1"/>
</dbReference>
<dbReference type="Gene3D" id="3.30.420.40">
    <property type="match status" value="2"/>
</dbReference>
<keyword evidence="2" id="KW-0378">Hydrolase</keyword>
<comment type="catalytic activity">
    <reaction evidence="1">
        <text>1,6-anhydro-N-acetyl-beta-muramate + ATP + H2O = N-acetyl-D-muramate 6-phosphate + ADP + H(+)</text>
        <dbReference type="Rhea" id="RHEA:24952"/>
        <dbReference type="ChEBI" id="CHEBI:15377"/>
        <dbReference type="ChEBI" id="CHEBI:15378"/>
        <dbReference type="ChEBI" id="CHEBI:30616"/>
        <dbReference type="ChEBI" id="CHEBI:58690"/>
        <dbReference type="ChEBI" id="CHEBI:58722"/>
        <dbReference type="ChEBI" id="CHEBI:456216"/>
        <dbReference type="EC" id="2.7.1.170"/>
    </reaction>
</comment>
<dbReference type="InterPro" id="IPR005338">
    <property type="entry name" value="Anhydro_N_Ac-Mur_kinase"/>
</dbReference>
<keyword evidence="1" id="KW-0418">Kinase</keyword>
<reference evidence="2" key="1">
    <citation type="journal article" date="2011" name="Environ. Microbiol.">
        <title>Time-series analyses of Monterey Bay coastal microbial picoplankton using a 'genome proxy' microarray.</title>
        <authorList>
            <person name="Rich V.I."/>
            <person name="Pham V.D."/>
            <person name="Eppley J."/>
            <person name="Shi Y."/>
            <person name="DeLong E.F."/>
        </authorList>
    </citation>
    <scope>NUCLEOTIDE SEQUENCE</scope>
</reference>
<comment type="similarity">
    <text evidence="1">Belongs to the anhydro-N-acetylmuramic acid kinase family.</text>
</comment>
<dbReference type="GO" id="GO:0005524">
    <property type="term" value="F:ATP binding"/>
    <property type="evidence" value="ECO:0007669"/>
    <property type="project" value="UniProtKB-UniRule"/>
</dbReference>
<comment type="function">
    <text evidence="1">Catalyzes the specific phosphorylation of 1,6-anhydro-N-acetylmuramic acid (anhMurNAc) with the simultaneous cleavage of the 1,6-anhydro ring, generating MurNAc-6-P. Is required for the utilization of anhMurNAc either imported from the medium or derived from its own cell wall murein, and thus plays a role in cell wall recycling.</text>
</comment>
<name>E0XVT1_9GAMM</name>
<dbReference type="Pfam" id="PF03702">
    <property type="entry name" value="AnmK"/>
    <property type="match status" value="1"/>
</dbReference>
<feature type="binding site" evidence="1">
    <location>
        <begin position="11"/>
        <end position="18"/>
    </location>
    <ligand>
        <name>ATP</name>
        <dbReference type="ChEBI" id="CHEBI:30616"/>
    </ligand>
</feature>
<organism evidence="2">
    <name type="scientific">uncultured gamma proteobacterium HF4000_19M20</name>
    <dbReference type="NCBI Taxonomy" id="710987"/>
    <lineage>
        <taxon>Bacteria</taxon>
        <taxon>Pseudomonadati</taxon>
        <taxon>Pseudomonadota</taxon>
        <taxon>Gammaproteobacteria</taxon>
        <taxon>environmental samples</taxon>
    </lineage>
</organism>
<gene>
    <name evidence="1" type="primary">anmK</name>
</gene>
<dbReference type="NCBIfam" id="NF007139">
    <property type="entry name" value="PRK09585.1-3"/>
    <property type="match status" value="1"/>
</dbReference>
<keyword evidence="1" id="KW-0119">Carbohydrate metabolism</keyword>
<proteinExistence type="inferred from homology"/>
<accession>E0XVT1</accession>
<dbReference type="GO" id="GO:0016301">
    <property type="term" value="F:kinase activity"/>
    <property type="evidence" value="ECO:0007669"/>
    <property type="project" value="UniProtKB-KW"/>
</dbReference>
<dbReference type="UniPathway" id="UPA00544"/>
<dbReference type="GO" id="GO:0008237">
    <property type="term" value="F:metallopeptidase activity"/>
    <property type="evidence" value="ECO:0007669"/>
    <property type="project" value="UniProtKB-KW"/>
</dbReference>
<dbReference type="PANTHER" id="PTHR30605:SF0">
    <property type="entry name" value="ANHYDRO-N-ACETYLMURAMIC ACID KINASE"/>
    <property type="match status" value="1"/>
</dbReference>
<dbReference type="GO" id="GO:0006508">
    <property type="term" value="P:proteolysis"/>
    <property type="evidence" value="ECO:0007669"/>
    <property type="project" value="UniProtKB-KW"/>
</dbReference>
<comment type="pathway">
    <text evidence="1">Amino-sugar metabolism; 1,6-anhydro-N-acetylmuramate degradation.</text>
</comment>
<protein>
    <recommendedName>
        <fullName evidence="1">Anhydro-N-acetylmuramic acid kinase</fullName>
        <ecNumber evidence="1">2.7.1.170</ecNumber>
    </recommendedName>
    <alternativeName>
        <fullName evidence="1">AnhMurNAc kinase</fullName>
    </alternativeName>
</protein>
<dbReference type="SUPFAM" id="SSF53067">
    <property type="entry name" value="Actin-like ATPase domain"/>
    <property type="match status" value="1"/>
</dbReference>
<dbReference type="GO" id="GO:0009254">
    <property type="term" value="P:peptidoglycan turnover"/>
    <property type="evidence" value="ECO:0007669"/>
    <property type="project" value="UniProtKB-UniRule"/>
</dbReference>
<keyword evidence="2" id="KW-0482">Metalloprotease</keyword>
<dbReference type="GO" id="GO:0006040">
    <property type="term" value="P:amino sugar metabolic process"/>
    <property type="evidence" value="ECO:0007669"/>
    <property type="project" value="InterPro"/>
</dbReference>
<keyword evidence="1" id="KW-0547">Nucleotide-binding</keyword>
<dbReference type="AlphaFoldDB" id="E0XVT1"/>
<keyword evidence="1" id="KW-0067">ATP-binding</keyword>
<evidence type="ECO:0000256" key="1">
    <source>
        <dbReference type="HAMAP-Rule" id="MF_01270"/>
    </source>
</evidence>
<dbReference type="GO" id="GO:0016773">
    <property type="term" value="F:phosphotransferase activity, alcohol group as acceptor"/>
    <property type="evidence" value="ECO:0007669"/>
    <property type="project" value="UniProtKB-UniRule"/>
</dbReference>
<dbReference type="EC" id="2.7.1.170" evidence="1"/>